<dbReference type="Proteomes" id="UP001203852">
    <property type="component" value="Unassembled WGS sequence"/>
</dbReference>
<proteinExistence type="predicted"/>
<reference evidence="2" key="1">
    <citation type="journal article" date="2022" name="bioRxiv">
        <title>Deciphering the potential niche of two novel black yeast fungi from a biological soil crust based on their genomes, phenotypes, and melanin regulation.</title>
        <authorList>
            <consortium name="DOE Joint Genome Institute"/>
            <person name="Carr E.C."/>
            <person name="Barton Q."/>
            <person name="Grambo S."/>
            <person name="Sullivan M."/>
            <person name="Renfro C.M."/>
            <person name="Kuo A."/>
            <person name="Pangilinan J."/>
            <person name="Lipzen A."/>
            <person name="Keymanesh K."/>
            <person name="Savage E."/>
            <person name="Barry K."/>
            <person name="Grigoriev I.V."/>
            <person name="Riekhof W.R."/>
            <person name="Harris S.S."/>
        </authorList>
    </citation>
    <scope>NUCLEOTIDE SEQUENCE</scope>
    <source>
        <strain evidence="2">JF 03-4F</strain>
    </source>
</reference>
<dbReference type="AlphaFoldDB" id="A0AAN6IHF7"/>
<gene>
    <name evidence="2" type="ORF">EDD36DRAFT_480174</name>
</gene>
<keyword evidence="3" id="KW-1185">Reference proteome</keyword>
<feature type="chain" id="PRO_5043038435" description="Lysozyme-like protein" evidence="1">
    <location>
        <begin position="19"/>
        <end position="230"/>
    </location>
</feature>
<dbReference type="EMBL" id="MU404350">
    <property type="protein sequence ID" value="KAI1618217.1"/>
    <property type="molecule type" value="Genomic_DNA"/>
</dbReference>
<evidence type="ECO:0000256" key="1">
    <source>
        <dbReference type="SAM" id="SignalP"/>
    </source>
</evidence>
<evidence type="ECO:0000313" key="3">
    <source>
        <dbReference type="Proteomes" id="UP001203852"/>
    </source>
</evidence>
<evidence type="ECO:0000313" key="2">
    <source>
        <dbReference type="EMBL" id="KAI1618217.1"/>
    </source>
</evidence>
<sequence length="230" mass="25003">MLPSISLVLWASVAIALALPHSYTHTHSHNYLHRPTSLQHKHDRRSDAVSDLLYIAPTSASCSGAEFPAECVASSEAIAEAIVISFAKYNVTTAPEQAALLSWMAYESGAWKYNTNHYPAPGRPGQGTRNMMMPNYVLEYASSIDTLSTQVDSAGGDVGRILALVQPDEYSFASAAWYYSTQCGEGVKESVRHEGLTGWQAFVSECVVTTVNGEREAYWTRACEALGVST</sequence>
<protein>
    <recommendedName>
        <fullName evidence="4">Lysozyme-like protein</fullName>
    </recommendedName>
</protein>
<accession>A0AAN6IHF7</accession>
<comment type="caution">
    <text evidence="2">The sequence shown here is derived from an EMBL/GenBank/DDBJ whole genome shotgun (WGS) entry which is preliminary data.</text>
</comment>
<organism evidence="2 3">
    <name type="scientific">Exophiala viscosa</name>
    <dbReference type="NCBI Taxonomy" id="2486360"/>
    <lineage>
        <taxon>Eukaryota</taxon>
        <taxon>Fungi</taxon>
        <taxon>Dikarya</taxon>
        <taxon>Ascomycota</taxon>
        <taxon>Pezizomycotina</taxon>
        <taxon>Eurotiomycetes</taxon>
        <taxon>Chaetothyriomycetidae</taxon>
        <taxon>Chaetothyriales</taxon>
        <taxon>Herpotrichiellaceae</taxon>
        <taxon>Exophiala</taxon>
    </lineage>
</organism>
<evidence type="ECO:0008006" key="4">
    <source>
        <dbReference type="Google" id="ProtNLM"/>
    </source>
</evidence>
<feature type="signal peptide" evidence="1">
    <location>
        <begin position="1"/>
        <end position="18"/>
    </location>
</feature>
<keyword evidence="1" id="KW-0732">Signal</keyword>
<name>A0AAN6IHF7_9EURO</name>